<protein>
    <submittedName>
        <fullName evidence="1">Uncharacterized protein</fullName>
    </submittedName>
</protein>
<dbReference type="SUPFAM" id="SSF69322">
    <property type="entry name" value="Tricorn protease domain 2"/>
    <property type="match status" value="1"/>
</dbReference>
<comment type="caution">
    <text evidence="1">The sequence shown here is derived from an EMBL/GenBank/DDBJ whole genome shotgun (WGS) entry which is preliminary data.</text>
</comment>
<dbReference type="Proteomes" id="UP000444721">
    <property type="component" value="Unassembled WGS sequence"/>
</dbReference>
<dbReference type="EMBL" id="VFQX01000048">
    <property type="protein sequence ID" value="KAF0975217.1"/>
    <property type="molecule type" value="Genomic_DNA"/>
</dbReference>
<dbReference type="RefSeq" id="XP_044559930.1">
    <property type="nucleotide sequence ID" value="XM_044709553.1"/>
</dbReference>
<dbReference type="AlphaFoldDB" id="A0A6A5BDS3"/>
<organism evidence="1 2">
    <name type="scientific">Naegleria fowleri</name>
    <name type="common">Brain eating amoeba</name>
    <dbReference type="NCBI Taxonomy" id="5763"/>
    <lineage>
        <taxon>Eukaryota</taxon>
        <taxon>Discoba</taxon>
        <taxon>Heterolobosea</taxon>
        <taxon>Tetramitia</taxon>
        <taxon>Eutetramitia</taxon>
        <taxon>Vahlkampfiidae</taxon>
        <taxon>Naegleria</taxon>
    </lineage>
</organism>
<accession>A0A6A5BDS3</accession>
<keyword evidence="2" id="KW-1185">Reference proteome</keyword>
<reference evidence="1 2" key="1">
    <citation type="journal article" date="2019" name="Sci. Rep.">
        <title>Nanopore sequencing improves the draft genome of the human pathogenic amoeba Naegleria fowleri.</title>
        <authorList>
            <person name="Liechti N."/>
            <person name="Schurch N."/>
            <person name="Bruggmann R."/>
            <person name="Wittwer M."/>
        </authorList>
    </citation>
    <scope>NUCLEOTIDE SEQUENCE [LARGE SCALE GENOMIC DNA]</scope>
    <source>
        <strain evidence="1 2">ATCC 30894</strain>
    </source>
</reference>
<dbReference type="VEuPathDB" id="AmoebaDB:NF0101510"/>
<dbReference type="VEuPathDB" id="AmoebaDB:NfTy_043710"/>
<proteinExistence type="predicted"/>
<name>A0A6A5BDS3_NAEFO</name>
<gene>
    <name evidence="1" type="ORF">FDP41_005970</name>
</gene>
<evidence type="ECO:0000313" key="1">
    <source>
        <dbReference type="EMBL" id="KAF0975217.1"/>
    </source>
</evidence>
<dbReference type="GeneID" id="68113188"/>
<dbReference type="VEuPathDB" id="AmoebaDB:FDP41_005970"/>
<evidence type="ECO:0000313" key="2">
    <source>
        <dbReference type="Proteomes" id="UP000444721"/>
    </source>
</evidence>
<sequence length="383" mass="43964">MVLLELWDFICPTIPHISYACTTNNNNNNSIPCLISSSTTTTTTTTREDSSLFHLMTLLFQKLRTPCLKSFSYARYDQSRKYKSHPAFILERPNVISKFVNLYDVKISHQCQLLFVCDAGGAKVYIFHIKTKNLINSLSWFKSENDYPHRLCVEEDASTMTGTCHLFISTSRGKLLKCRVSKEGKFDKKNCVIWEKHDFFEGFAKRAEMTILYSKRDGNRILCCVEKKIIMLNSQDGSVITTFETLNLITDVNKHFVYVRDASTIQIIDPCSMAKPQLVVGIRNSYICIYIYILEMQFNEEQQEWKLVEKKRFTKPGCSEVNVILDRGHGLMMLCRRGVDTQVISLHTGQEVQTLNFSAKNGCLDEVNGVGYFIVGKKVFVFE</sequence>